<dbReference type="Gene3D" id="3.30.420.10">
    <property type="entry name" value="Ribonuclease H-like superfamily/Ribonuclease H"/>
    <property type="match status" value="3"/>
</dbReference>
<evidence type="ECO:0000313" key="10">
    <source>
        <dbReference type="Proteomes" id="UP000663873"/>
    </source>
</evidence>
<reference evidence="7" key="1">
    <citation type="submission" date="2021-02" db="EMBL/GenBank/DDBJ databases">
        <authorList>
            <person name="Nowell W R."/>
        </authorList>
    </citation>
    <scope>NUCLEOTIDE SEQUENCE</scope>
</reference>
<evidence type="ECO:0000313" key="8">
    <source>
        <dbReference type="EMBL" id="CAF4526621.1"/>
    </source>
</evidence>
<dbReference type="AlphaFoldDB" id="A0A820NYV1"/>
<dbReference type="PANTHER" id="PTHR11046">
    <property type="entry name" value="OLIGORIBONUCLEASE, MITOCHONDRIAL"/>
    <property type="match status" value="1"/>
</dbReference>
<evidence type="ECO:0000313" key="7">
    <source>
        <dbReference type="EMBL" id="CAF4399929.1"/>
    </source>
</evidence>
<evidence type="ECO:0000256" key="3">
    <source>
        <dbReference type="ARBA" id="ARBA00022801"/>
    </source>
</evidence>
<comment type="similarity">
    <text evidence="1">Belongs to the oligoribonuclease family.</text>
</comment>
<evidence type="ECO:0000259" key="5">
    <source>
        <dbReference type="SMART" id="SM00479"/>
    </source>
</evidence>
<protein>
    <recommendedName>
        <fullName evidence="5">Exonuclease domain-containing protein</fullName>
    </recommendedName>
</protein>
<dbReference type="EMBL" id="CAJOBR010000590">
    <property type="protein sequence ID" value="CAF4526621.1"/>
    <property type="molecule type" value="Genomic_DNA"/>
</dbReference>
<dbReference type="PANTHER" id="PTHR11046:SF0">
    <property type="entry name" value="OLIGORIBONUCLEASE, MITOCHONDRIAL"/>
    <property type="match status" value="1"/>
</dbReference>
<organism evidence="7 9">
    <name type="scientific">Rotaria socialis</name>
    <dbReference type="NCBI Taxonomy" id="392032"/>
    <lineage>
        <taxon>Eukaryota</taxon>
        <taxon>Metazoa</taxon>
        <taxon>Spiralia</taxon>
        <taxon>Gnathifera</taxon>
        <taxon>Rotifera</taxon>
        <taxon>Eurotatoria</taxon>
        <taxon>Bdelloidea</taxon>
        <taxon>Philodinida</taxon>
        <taxon>Philodinidae</taxon>
        <taxon>Rotaria</taxon>
    </lineage>
</organism>
<proteinExistence type="inferred from homology"/>
<keyword evidence="3" id="KW-0378">Hydrolase</keyword>
<dbReference type="InterPro" id="IPR013520">
    <property type="entry name" value="Ribonucl_H"/>
</dbReference>
<dbReference type="SUPFAM" id="SSF53098">
    <property type="entry name" value="Ribonuclease H-like"/>
    <property type="match status" value="1"/>
</dbReference>
<comment type="caution">
    <text evidence="7">The sequence shown here is derived from an EMBL/GenBank/DDBJ whole genome shotgun (WGS) entry which is preliminary data.</text>
</comment>
<dbReference type="InterPro" id="IPR022894">
    <property type="entry name" value="Oligoribonuclease"/>
</dbReference>
<dbReference type="EMBL" id="CAJOBQ010000671">
    <property type="protein sequence ID" value="CAF4399929.1"/>
    <property type="molecule type" value="Genomic_DNA"/>
</dbReference>
<dbReference type="Proteomes" id="UP000663862">
    <property type="component" value="Unassembled WGS sequence"/>
</dbReference>
<name>A0A820NYV1_9BILA</name>
<dbReference type="CDD" id="cd06135">
    <property type="entry name" value="Orn"/>
    <property type="match status" value="1"/>
</dbReference>
<dbReference type="GO" id="GO:0003676">
    <property type="term" value="F:nucleic acid binding"/>
    <property type="evidence" value="ECO:0007669"/>
    <property type="project" value="InterPro"/>
</dbReference>
<feature type="domain" description="Exonuclease" evidence="5">
    <location>
        <begin position="11"/>
        <end position="218"/>
    </location>
</feature>
<sequence>MAMINDCDHNLLVWIDLEMSGLDLNIHTIVEIAIAITDFHLKNYIEGPDIVIHHDQDVLDKMNDWSRTQHTKSGLIELIRHSQISLYDAETQVIDFLKRHCPPGTGILAGNSVFVDRWQVFLIIFGKIYENLKKMDFTGYFLSTSTGHRVEFIEKYMPRLHTVLHPSIVDCSTLKELTLRWQPVRYTQRPHKQMMHRARDDIRESINELNHYRQHNFYLTWHTIRHPPYLPAPALSNPRTHLVWLKTDSDQVNHVYVIITDGNLNILNDIYLDMNEKCNQYSLLVGFLHRNILVNRSSPICGQCVHIDRARIERIVPELLSCCHYRSIDVDVLNVLCRRWARQVYESRPIICANSNDLVTELQGSIQLLQYYRANVFKFDLFVQEKQS</sequence>
<dbReference type="NCBIfam" id="NF003765">
    <property type="entry name" value="PRK05359.1"/>
    <property type="match status" value="1"/>
</dbReference>
<dbReference type="Proteomes" id="UP000663848">
    <property type="component" value="Unassembled WGS sequence"/>
</dbReference>
<evidence type="ECO:0000256" key="2">
    <source>
        <dbReference type="ARBA" id="ARBA00022722"/>
    </source>
</evidence>
<dbReference type="EMBL" id="CAJOBP010001111">
    <property type="protein sequence ID" value="CAF4254710.1"/>
    <property type="molecule type" value="Genomic_DNA"/>
</dbReference>
<keyword evidence="4" id="KW-0269">Exonuclease</keyword>
<accession>A0A820NYV1</accession>
<dbReference type="InterPro" id="IPR012337">
    <property type="entry name" value="RNaseH-like_sf"/>
</dbReference>
<keyword evidence="10" id="KW-1185">Reference proteome</keyword>
<dbReference type="SMART" id="SM00479">
    <property type="entry name" value="EXOIII"/>
    <property type="match status" value="1"/>
</dbReference>
<dbReference type="GO" id="GO:0000175">
    <property type="term" value="F:3'-5'-RNA exonuclease activity"/>
    <property type="evidence" value="ECO:0007669"/>
    <property type="project" value="InterPro"/>
</dbReference>
<evidence type="ECO:0000256" key="4">
    <source>
        <dbReference type="ARBA" id="ARBA00022839"/>
    </source>
</evidence>
<evidence type="ECO:0000256" key="1">
    <source>
        <dbReference type="ARBA" id="ARBA00009921"/>
    </source>
</evidence>
<gene>
    <name evidence="8" type="ORF">QYT958_LOCUS6577</name>
    <name evidence="7" type="ORF">TSG867_LOCUS12915</name>
    <name evidence="6" type="ORF">UJA718_LOCUS9773</name>
</gene>
<evidence type="ECO:0000313" key="9">
    <source>
        <dbReference type="Proteomes" id="UP000663862"/>
    </source>
</evidence>
<evidence type="ECO:0000313" key="6">
    <source>
        <dbReference type="EMBL" id="CAF4254710.1"/>
    </source>
</evidence>
<dbReference type="InterPro" id="IPR036397">
    <property type="entry name" value="RNaseH_sf"/>
</dbReference>
<keyword evidence="2" id="KW-0540">Nuclease</keyword>
<dbReference type="Pfam" id="PF00929">
    <property type="entry name" value="RNase_T"/>
    <property type="match status" value="1"/>
</dbReference>
<dbReference type="Proteomes" id="UP000663873">
    <property type="component" value="Unassembled WGS sequence"/>
</dbReference>